<feature type="active site" evidence="8">
    <location>
        <position position="72"/>
    </location>
</feature>
<keyword evidence="7" id="KW-0376">Hydrogen peroxide</keyword>
<keyword evidence="3 9" id="KW-0349">Heme</keyword>
<dbReference type="AlphaFoldDB" id="A0AA35SGM2"/>
<dbReference type="EMBL" id="CASHTH010002432">
    <property type="protein sequence ID" value="CAI8029745.1"/>
    <property type="molecule type" value="Genomic_DNA"/>
</dbReference>
<proteinExistence type="inferred from homology"/>
<gene>
    <name evidence="11" type="ORF">GBAR_LOCUS16871</name>
</gene>
<feature type="binding site" description="axial binding residue" evidence="9">
    <location>
        <position position="282"/>
    </location>
    <ligand>
        <name>heme</name>
        <dbReference type="ChEBI" id="CHEBI:30413"/>
    </ligand>
    <ligandPart>
        <name>Fe</name>
        <dbReference type="ChEBI" id="CHEBI:18248"/>
    </ligandPart>
</feature>
<dbReference type="InterPro" id="IPR024708">
    <property type="entry name" value="Catalase_AS"/>
</dbReference>
<dbReference type="Proteomes" id="UP001174909">
    <property type="component" value="Unassembled WGS sequence"/>
</dbReference>
<dbReference type="PROSITE" id="PS00438">
    <property type="entry name" value="CATALASE_2"/>
    <property type="match status" value="1"/>
</dbReference>
<evidence type="ECO:0000256" key="7">
    <source>
        <dbReference type="ARBA" id="ARBA00023324"/>
    </source>
</evidence>
<dbReference type="PRINTS" id="PR00067">
    <property type="entry name" value="CATALASE"/>
</dbReference>
<comment type="similarity">
    <text evidence="1">Belongs to the catalase family.</text>
</comment>
<dbReference type="InterPro" id="IPR010582">
    <property type="entry name" value="Catalase_immune_responsive"/>
</dbReference>
<dbReference type="PANTHER" id="PTHR11465">
    <property type="entry name" value="CATALASE"/>
    <property type="match status" value="1"/>
</dbReference>
<evidence type="ECO:0000256" key="1">
    <source>
        <dbReference type="ARBA" id="ARBA00005329"/>
    </source>
</evidence>
<dbReference type="InterPro" id="IPR024711">
    <property type="entry name" value="Catalase_clade1/3"/>
</dbReference>
<evidence type="ECO:0000313" key="11">
    <source>
        <dbReference type="EMBL" id="CAI8029745.1"/>
    </source>
</evidence>
<keyword evidence="12" id="KW-1185">Reference proteome</keyword>
<keyword evidence="6 9" id="KW-0408">Iron</keyword>
<feature type="domain" description="Catalase core" evidence="10">
    <location>
        <begin position="25"/>
        <end position="336"/>
    </location>
</feature>
<evidence type="ECO:0000256" key="3">
    <source>
        <dbReference type="ARBA" id="ARBA00022617"/>
    </source>
</evidence>
<dbReference type="PROSITE" id="PS51402">
    <property type="entry name" value="CATALASE_3"/>
    <property type="match status" value="1"/>
</dbReference>
<dbReference type="GO" id="GO:0005739">
    <property type="term" value="C:mitochondrion"/>
    <property type="evidence" value="ECO:0007669"/>
    <property type="project" value="TreeGrafter"/>
</dbReference>
<keyword evidence="4 9" id="KW-0479">Metal-binding</keyword>
<dbReference type="Pfam" id="PF06628">
    <property type="entry name" value="Catalase-rel"/>
    <property type="match status" value="1"/>
</dbReference>
<evidence type="ECO:0000256" key="6">
    <source>
        <dbReference type="ARBA" id="ARBA00023004"/>
    </source>
</evidence>
<comment type="cofactor">
    <cofactor evidence="9">
        <name>heme</name>
        <dbReference type="ChEBI" id="CHEBI:30413"/>
    </cofactor>
</comment>
<dbReference type="GO" id="GO:0005777">
    <property type="term" value="C:peroxisome"/>
    <property type="evidence" value="ECO:0007669"/>
    <property type="project" value="TreeGrafter"/>
</dbReference>
<evidence type="ECO:0000256" key="4">
    <source>
        <dbReference type="ARBA" id="ARBA00022723"/>
    </source>
</evidence>
<dbReference type="SUPFAM" id="SSF56634">
    <property type="entry name" value="Heme-dependent catalase-like"/>
    <property type="match status" value="1"/>
</dbReference>
<comment type="caution">
    <text evidence="11">The sequence shown here is derived from an EMBL/GenBank/DDBJ whole genome shotgun (WGS) entry which is preliminary data.</text>
</comment>
<dbReference type="InterPro" id="IPR020835">
    <property type="entry name" value="Catalase_sf"/>
</dbReference>
<dbReference type="InterPro" id="IPR018028">
    <property type="entry name" value="Catalase"/>
</dbReference>
<evidence type="ECO:0000256" key="9">
    <source>
        <dbReference type="PIRSR" id="PIRSR038928-2"/>
    </source>
</evidence>
<protein>
    <submittedName>
        <fullName evidence="11">Catalase</fullName>
    </submittedName>
</protein>
<evidence type="ECO:0000256" key="2">
    <source>
        <dbReference type="ARBA" id="ARBA00022559"/>
    </source>
</evidence>
<dbReference type="GO" id="GO:0004096">
    <property type="term" value="F:catalase activity"/>
    <property type="evidence" value="ECO:0007669"/>
    <property type="project" value="UniProtKB-EC"/>
</dbReference>
<dbReference type="PANTHER" id="PTHR11465:SF9">
    <property type="entry name" value="CATALASE"/>
    <property type="match status" value="1"/>
</dbReference>
<keyword evidence="5" id="KW-0560">Oxidoreductase</keyword>
<dbReference type="SMART" id="SM01060">
    <property type="entry name" value="Catalase"/>
    <property type="match status" value="1"/>
</dbReference>
<reference evidence="11" key="1">
    <citation type="submission" date="2023-03" db="EMBL/GenBank/DDBJ databases">
        <authorList>
            <person name="Steffen K."/>
            <person name="Cardenas P."/>
        </authorList>
    </citation>
    <scope>NUCLEOTIDE SEQUENCE</scope>
</reference>
<dbReference type="GO" id="GO:0042744">
    <property type="term" value="P:hydrogen peroxide catabolic process"/>
    <property type="evidence" value="ECO:0007669"/>
    <property type="project" value="UniProtKB-KW"/>
</dbReference>
<evidence type="ECO:0000313" key="12">
    <source>
        <dbReference type="Proteomes" id="UP001174909"/>
    </source>
</evidence>
<dbReference type="GO" id="GO:0042542">
    <property type="term" value="P:response to hydrogen peroxide"/>
    <property type="evidence" value="ECO:0007669"/>
    <property type="project" value="TreeGrafter"/>
</dbReference>
<accession>A0AA35SGM2</accession>
<evidence type="ECO:0000256" key="8">
    <source>
        <dbReference type="PIRSR" id="PIRSR038928-1"/>
    </source>
</evidence>
<keyword evidence="2" id="KW-0575">Peroxidase</keyword>
<evidence type="ECO:0000259" key="10">
    <source>
        <dbReference type="SMART" id="SM01060"/>
    </source>
</evidence>
<dbReference type="Gene3D" id="2.40.180.10">
    <property type="entry name" value="Catalase core domain"/>
    <property type="match status" value="2"/>
</dbReference>
<dbReference type="GO" id="GO:0046872">
    <property type="term" value="F:metal ion binding"/>
    <property type="evidence" value="ECO:0007669"/>
    <property type="project" value="UniProtKB-KW"/>
</dbReference>
<sequence length="428" mass="48284">MAARTKCDTQLEDYAKTVKECPVLTTSQGIPIDDKTNSVTAGPRGPLLLQDTVYLDEIAHFDRERIPERVVHAKGGGAFGYFEVTHDITKYCKASVFSSVGKKTRVVVRFSTVDTARDPRGFAMKFYTDEGLWDLTGNNTPIFFIRDHAFPSFIHTQKRNPTDQGIKNILASDAEVLAGRDPDYSIRDLFEAIATGNPPSWTMYIQVMTYEQAAKRKHNPFDVTKVWSHKDFPLIPVGKMVLNENPKNYFCDVEQSAFSPANMPPGIEASPDKMLQGRLMSYDDTHRHRLGPNFQQIPVNRPLCPYANYQRDGFMAVDGNQGEAPNYYPNSFSGPVDSIEKFGAKPVDKVEKEIVARHESKDDDNFSQVGIFYREVLDEAARTRLIENMAGHLKNAAEFIQKRTVENFTKADPEYGSRLAKALEKYKG</sequence>
<name>A0AA35SGM2_GEOBA</name>
<dbReference type="InterPro" id="IPR011614">
    <property type="entry name" value="Catalase_core"/>
</dbReference>
<feature type="active site" evidence="8">
    <location>
        <position position="138"/>
    </location>
</feature>
<organism evidence="11 12">
    <name type="scientific">Geodia barretti</name>
    <name type="common">Barrett's horny sponge</name>
    <dbReference type="NCBI Taxonomy" id="519541"/>
    <lineage>
        <taxon>Eukaryota</taxon>
        <taxon>Metazoa</taxon>
        <taxon>Porifera</taxon>
        <taxon>Demospongiae</taxon>
        <taxon>Heteroscleromorpha</taxon>
        <taxon>Tetractinellida</taxon>
        <taxon>Astrophorina</taxon>
        <taxon>Geodiidae</taxon>
        <taxon>Geodia</taxon>
    </lineage>
</organism>
<evidence type="ECO:0000256" key="5">
    <source>
        <dbReference type="ARBA" id="ARBA00023002"/>
    </source>
</evidence>
<dbReference type="Pfam" id="PF00199">
    <property type="entry name" value="Catalase"/>
    <property type="match status" value="1"/>
</dbReference>
<dbReference type="GO" id="GO:0020037">
    <property type="term" value="F:heme binding"/>
    <property type="evidence" value="ECO:0007669"/>
    <property type="project" value="InterPro"/>
</dbReference>
<dbReference type="PIRSF" id="PIRSF038928">
    <property type="entry name" value="Catalase_clade1-3"/>
    <property type="match status" value="1"/>
</dbReference>